<proteinExistence type="predicted"/>
<dbReference type="Proteomes" id="UP000614216">
    <property type="component" value="Unassembled WGS sequence"/>
</dbReference>
<evidence type="ECO:0000313" key="2">
    <source>
        <dbReference type="Proteomes" id="UP000614216"/>
    </source>
</evidence>
<comment type="caution">
    <text evidence="1">The sequence shown here is derived from an EMBL/GenBank/DDBJ whole genome shotgun (WGS) entry which is preliminary data.</text>
</comment>
<dbReference type="EMBL" id="JAEUGD010000064">
    <property type="protein sequence ID" value="MBL6448552.1"/>
    <property type="molecule type" value="Genomic_DNA"/>
</dbReference>
<keyword evidence="2" id="KW-1185">Reference proteome</keyword>
<organism evidence="1 2">
    <name type="scientific">Fulvivirga marina</name>
    <dbReference type="NCBI Taxonomy" id="2494733"/>
    <lineage>
        <taxon>Bacteria</taxon>
        <taxon>Pseudomonadati</taxon>
        <taxon>Bacteroidota</taxon>
        <taxon>Cytophagia</taxon>
        <taxon>Cytophagales</taxon>
        <taxon>Fulvivirgaceae</taxon>
        <taxon>Fulvivirga</taxon>
    </lineage>
</organism>
<gene>
    <name evidence="1" type="ORF">JMN32_19735</name>
</gene>
<reference evidence="1" key="1">
    <citation type="submission" date="2021-01" db="EMBL/GenBank/DDBJ databases">
        <title>Fulvivirga kasyanovii gen. nov., sp nov., a novel member of the phylum Bacteroidetes isolated from seawater in a mussel farm.</title>
        <authorList>
            <person name="Zhao L.-H."/>
            <person name="Wang Z.-J."/>
        </authorList>
    </citation>
    <scope>NUCLEOTIDE SEQUENCE</scope>
    <source>
        <strain evidence="1">29W222</strain>
    </source>
</reference>
<protein>
    <submittedName>
        <fullName evidence="1">Uncharacterized protein</fullName>
    </submittedName>
</protein>
<accession>A0A937G0T7</accession>
<evidence type="ECO:0000313" key="1">
    <source>
        <dbReference type="EMBL" id="MBL6448552.1"/>
    </source>
</evidence>
<dbReference type="AlphaFoldDB" id="A0A937G0T7"/>
<name>A0A937G0T7_9BACT</name>
<dbReference type="RefSeq" id="WP_202858087.1">
    <property type="nucleotide sequence ID" value="NZ_JAEUGD010000064.1"/>
</dbReference>
<sequence>MAINVWELTEMVKNDESYKAALEVHRKMWDQEWIKLNRDLEKINRDDFPGRVKTRQTIIMEERKGLLELYISEADGRIFSIRERIEQVKSQDIDGVLENNDQEIMTADRRADLIGETITEIVQLTEELDKLKAKYGPPYFTKHIVQEKIDWLRELNRKLTHLRKEELDFLIRRRDVISKAISRCSPGEWVELEGIKGEIDSKINRLRKELNNE</sequence>